<evidence type="ECO:0000256" key="4">
    <source>
        <dbReference type="ARBA" id="ARBA00021009"/>
    </source>
</evidence>
<name>W0FI76_9ACAR</name>
<comment type="similarity">
    <text evidence="3 10">Belongs to the complex I subunit 1 family.</text>
</comment>
<sequence length="303" mass="35102">MLYLSFIMILVCVLVSVAFYTLLERKVLGYIQLRKGPNKVGIIGILQPFSDAVKLFMKEQNFLFIYNMLIYLMVPVLALFLMLLFWLIFPWSFFQMEMDYGLVMMLCISSLGVYVILGGGWASNSKYSLLGAYRGVAQVISYEVSMSMILIGIVMFISSYNLNLIINFQKSLWMLFGFIFSFSIWIVTGLAETNRTPFDFAEGESELVSGFNVEYSGGGFAMLFMAEYGNMIFMSMVTAIMFFGGKGFFMMKIMLIMFLFLWVRGTFARYRYDNLMMLAWKIILPYSIFVLFFMVLFKMYLLM</sequence>
<keyword evidence="9 12" id="KW-0472">Membrane</keyword>
<comment type="subcellular location">
    <subcellularLocation>
        <location evidence="10">Mitochondrion inner membrane</location>
        <topology evidence="10">Multi-pass membrane protein</topology>
    </subcellularLocation>
    <subcellularLocation>
        <location evidence="2">Mitochondrion membrane</location>
        <topology evidence="2">Multi-pass membrane protein</topology>
    </subcellularLocation>
</comment>
<evidence type="ECO:0000256" key="2">
    <source>
        <dbReference type="ARBA" id="ARBA00004225"/>
    </source>
</evidence>
<dbReference type="HAMAP" id="MF_01350">
    <property type="entry name" value="NDH1_NuoH"/>
    <property type="match status" value="1"/>
</dbReference>
<feature type="transmembrane region" description="Helical" evidence="12">
    <location>
        <begin position="6"/>
        <end position="23"/>
    </location>
</feature>
<organism evidence="13">
    <name type="scientific">Allothyrus sp. LamingtonNP-QMS95173</name>
    <dbReference type="NCBI Taxonomy" id="1442165"/>
    <lineage>
        <taxon>Eukaryota</taxon>
        <taxon>Metazoa</taxon>
        <taxon>Ecdysozoa</taxon>
        <taxon>Arthropoda</taxon>
        <taxon>Chelicerata</taxon>
        <taxon>Arachnida</taxon>
        <taxon>Acari</taxon>
        <taxon>Parasitiformes</taxon>
        <taxon>Holothyrida</taxon>
        <taxon>Holothyroidea</taxon>
        <taxon>Allothyridae</taxon>
        <taxon>Allothyrus</taxon>
    </lineage>
</organism>
<feature type="transmembrane region" description="Helical" evidence="12">
    <location>
        <begin position="64"/>
        <end position="88"/>
    </location>
</feature>
<dbReference type="PANTHER" id="PTHR11432">
    <property type="entry name" value="NADH DEHYDROGENASE SUBUNIT 1"/>
    <property type="match status" value="1"/>
</dbReference>
<dbReference type="GO" id="GO:0008137">
    <property type="term" value="F:NADH dehydrogenase (ubiquinone) activity"/>
    <property type="evidence" value="ECO:0007669"/>
    <property type="project" value="UniProtKB-EC"/>
</dbReference>
<evidence type="ECO:0000256" key="6">
    <source>
        <dbReference type="ARBA" id="ARBA00022692"/>
    </source>
</evidence>
<feature type="transmembrane region" description="Helical" evidence="12">
    <location>
        <begin position="279"/>
        <end position="301"/>
    </location>
</feature>
<keyword evidence="8 11" id="KW-0830">Ubiquinone</keyword>
<evidence type="ECO:0000256" key="5">
    <source>
        <dbReference type="ARBA" id="ARBA00022448"/>
    </source>
</evidence>
<evidence type="ECO:0000256" key="1">
    <source>
        <dbReference type="ARBA" id="ARBA00003257"/>
    </source>
</evidence>
<reference evidence="13" key="1">
    <citation type="journal article" date="2014" name="Ticks Tick Borne Dis.">
        <title>Molecular phylogeny of soft ticks (Ixodida: Argasidae) inferred from mitochondrial genome and nuclear rRNA sequences.</title>
        <authorList>
            <person name="Burger T.D."/>
            <person name="Shao R."/>
            <person name="Labruna M.B."/>
            <person name="Barker S.C."/>
        </authorList>
    </citation>
    <scope>NUCLEOTIDE SEQUENCE</scope>
</reference>
<feature type="transmembrane region" description="Helical" evidence="12">
    <location>
        <begin position="249"/>
        <end position="267"/>
    </location>
</feature>
<dbReference type="PROSITE" id="PS00668">
    <property type="entry name" value="COMPLEX1_ND1_2"/>
    <property type="match status" value="1"/>
</dbReference>
<dbReference type="AlphaFoldDB" id="W0FI76"/>
<keyword evidence="6 10" id="KW-0812">Transmembrane</keyword>
<keyword evidence="5" id="KW-0813">Transport</keyword>
<dbReference type="EC" id="7.1.1.2" evidence="11"/>
<dbReference type="Pfam" id="PF00146">
    <property type="entry name" value="NADHdh"/>
    <property type="match status" value="1"/>
</dbReference>
<dbReference type="GO" id="GO:0005743">
    <property type="term" value="C:mitochondrial inner membrane"/>
    <property type="evidence" value="ECO:0007669"/>
    <property type="project" value="UniProtKB-SubCell"/>
</dbReference>
<evidence type="ECO:0000256" key="8">
    <source>
        <dbReference type="ARBA" id="ARBA00023075"/>
    </source>
</evidence>
<evidence type="ECO:0000256" key="12">
    <source>
        <dbReference type="SAM" id="Phobius"/>
    </source>
</evidence>
<feature type="transmembrane region" description="Helical" evidence="12">
    <location>
        <begin position="144"/>
        <end position="166"/>
    </location>
</feature>
<geneLocation type="mitochondrion" evidence="13"/>
<keyword evidence="7 12" id="KW-1133">Transmembrane helix</keyword>
<dbReference type="EMBL" id="KC769586">
    <property type="protein sequence ID" value="AHF21599.1"/>
    <property type="molecule type" value="Genomic_DNA"/>
</dbReference>
<comment type="catalytic activity">
    <reaction evidence="11">
        <text>a ubiquinone + NADH + 5 H(+)(in) = a ubiquinol + NAD(+) + 4 H(+)(out)</text>
        <dbReference type="Rhea" id="RHEA:29091"/>
        <dbReference type="Rhea" id="RHEA-COMP:9565"/>
        <dbReference type="Rhea" id="RHEA-COMP:9566"/>
        <dbReference type="ChEBI" id="CHEBI:15378"/>
        <dbReference type="ChEBI" id="CHEBI:16389"/>
        <dbReference type="ChEBI" id="CHEBI:17976"/>
        <dbReference type="ChEBI" id="CHEBI:57540"/>
        <dbReference type="ChEBI" id="CHEBI:57945"/>
        <dbReference type="EC" id="7.1.1.2"/>
    </reaction>
</comment>
<dbReference type="PANTHER" id="PTHR11432:SF3">
    <property type="entry name" value="NADH-UBIQUINONE OXIDOREDUCTASE CHAIN 1"/>
    <property type="match status" value="1"/>
</dbReference>
<evidence type="ECO:0000256" key="9">
    <source>
        <dbReference type="ARBA" id="ARBA00023136"/>
    </source>
</evidence>
<dbReference type="PROSITE" id="PS00667">
    <property type="entry name" value="COMPLEX1_ND1_1"/>
    <property type="match status" value="1"/>
</dbReference>
<dbReference type="GO" id="GO:0003954">
    <property type="term" value="F:NADH dehydrogenase activity"/>
    <property type="evidence" value="ECO:0007669"/>
    <property type="project" value="TreeGrafter"/>
</dbReference>
<evidence type="ECO:0000313" key="13">
    <source>
        <dbReference type="EMBL" id="AHF21599.1"/>
    </source>
</evidence>
<evidence type="ECO:0000256" key="10">
    <source>
        <dbReference type="RuleBase" id="RU000471"/>
    </source>
</evidence>
<dbReference type="InterPro" id="IPR001694">
    <property type="entry name" value="NADH_UbQ_OxRdtase_su1/FPO"/>
</dbReference>
<evidence type="ECO:0000256" key="3">
    <source>
        <dbReference type="ARBA" id="ARBA00010535"/>
    </source>
</evidence>
<protein>
    <recommendedName>
        <fullName evidence="4 11">NADH-ubiquinone oxidoreductase chain 1</fullName>
        <ecNumber evidence="11">7.1.1.2</ecNumber>
    </recommendedName>
</protein>
<feature type="transmembrane region" description="Helical" evidence="12">
    <location>
        <begin position="172"/>
        <end position="191"/>
    </location>
</feature>
<feature type="transmembrane region" description="Helical" evidence="12">
    <location>
        <begin position="100"/>
        <end position="123"/>
    </location>
</feature>
<dbReference type="InterPro" id="IPR018086">
    <property type="entry name" value="NADH_UbQ_OxRdtase_su1_CS"/>
</dbReference>
<comment type="function">
    <text evidence="1">Core subunit of the mitochondrial membrane respiratory chain NADH dehydrogenase (Complex I) that is believed to belong to the minimal assembly required for catalysis. Complex I functions in the transfer of electrons from NADH to the respiratory chain. The immediate electron acceptor for the enzyme is believed to be ubiquinone.</text>
</comment>
<evidence type="ECO:0000256" key="7">
    <source>
        <dbReference type="ARBA" id="ARBA00022989"/>
    </source>
</evidence>
<keyword evidence="11 13" id="KW-0496">Mitochondrion</keyword>
<dbReference type="GO" id="GO:0009060">
    <property type="term" value="P:aerobic respiration"/>
    <property type="evidence" value="ECO:0007669"/>
    <property type="project" value="TreeGrafter"/>
</dbReference>
<keyword evidence="10" id="KW-0520">NAD</keyword>
<evidence type="ECO:0000256" key="11">
    <source>
        <dbReference type="RuleBase" id="RU000473"/>
    </source>
</evidence>
<gene>
    <name evidence="13" type="primary">NAD1</name>
</gene>
<proteinExistence type="inferred from homology"/>
<accession>W0FI76</accession>